<dbReference type="InterPro" id="IPR016186">
    <property type="entry name" value="C-type_lectin-like/link_sf"/>
</dbReference>
<evidence type="ECO:0000256" key="1">
    <source>
        <dbReference type="SAM" id="SignalP"/>
    </source>
</evidence>
<evidence type="ECO:0008006" key="4">
    <source>
        <dbReference type="Google" id="ProtNLM"/>
    </source>
</evidence>
<accession>A0A8S1F1P6</accession>
<dbReference type="Gene3D" id="3.10.100.10">
    <property type="entry name" value="Mannose-Binding Protein A, subunit A"/>
    <property type="match status" value="1"/>
</dbReference>
<organism evidence="2 3">
    <name type="scientific">Caenorhabditis bovis</name>
    <dbReference type="NCBI Taxonomy" id="2654633"/>
    <lineage>
        <taxon>Eukaryota</taxon>
        <taxon>Metazoa</taxon>
        <taxon>Ecdysozoa</taxon>
        <taxon>Nematoda</taxon>
        <taxon>Chromadorea</taxon>
        <taxon>Rhabditida</taxon>
        <taxon>Rhabditina</taxon>
        <taxon>Rhabditomorpha</taxon>
        <taxon>Rhabditoidea</taxon>
        <taxon>Rhabditidae</taxon>
        <taxon>Peloderinae</taxon>
        <taxon>Caenorhabditis</taxon>
    </lineage>
</organism>
<keyword evidence="3" id="KW-1185">Reference proteome</keyword>
<sequence>MLSYLYCILSLVILTGSCPCHRRATTTEQPCIEGPQCPEGYVQYNSTNNETLPICFKIIWENLARWDDGRSLCQNSTPGADIGFVNTQDQRDQLYNAVVEKLGDKDGVLPIWIGAKKTENCTAVIMKKAKSDDPCFMSKALEWVGDLAPSNATEFFDTYEVHLGPLNKRGDGCGRFLTNTAELTDLDEDTVIDIVPCNNPKINENNEFDGQAGVLCTVEAK</sequence>
<gene>
    <name evidence="2" type="ORF">CBOVIS_LOCUS8058</name>
</gene>
<dbReference type="EMBL" id="CADEPM010000005">
    <property type="protein sequence ID" value="CAB3405917.1"/>
    <property type="molecule type" value="Genomic_DNA"/>
</dbReference>
<dbReference type="AlphaFoldDB" id="A0A8S1F1P6"/>
<name>A0A8S1F1P6_9PELO</name>
<dbReference type="SUPFAM" id="SSF56436">
    <property type="entry name" value="C-type lectin-like"/>
    <property type="match status" value="1"/>
</dbReference>
<feature type="signal peptide" evidence="1">
    <location>
        <begin position="1"/>
        <end position="17"/>
    </location>
</feature>
<evidence type="ECO:0000313" key="3">
    <source>
        <dbReference type="Proteomes" id="UP000494206"/>
    </source>
</evidence>
<evidence type="ECO:0000313" key="2">
    <source>
        <dbReference type="EMBL" id="CAB3405917.1"/>
    </source>
</evidence>
<dbReference type="Proteomes" id="UP000494206">
    <property type="component" value="Unassembled WGS sequence"/>
</dbReference>
<feature type="chain" id="PRO_5035857686" description="C-type lectin domain-containing protein" evidence="1">
    <location>
        <begin position="18"/>
        <end position="221"/>
    </location>
</feature>
<keyword evidence="1" id="KW-0732">Signal</keyword>
<reference evidence="2 3" key="1">
    <citation type="submission" date="2020-04" db="EMBL/GenBank/DDBJ databases">
        <authorList>
            <person name="Laetsch R D."/>
            <person name="Stevens L."/>
            <person name="Kumar S."/>
            <person name="Blaxter L. M."/>
        </authorList>
    </citation>
    <scope>NUCLEOTIDE SEQUENCE [LARGE SCALE GENOMIC DNA]</scope>
</reference>
<comment type="caution">
    <text evidence="2">The sequence shown here is derived from an EMBL/GenBank/DDBJ whole genome shotgun (WGS) entry which is preliminary data.</text>
</comment>
<protein>
    <recommendedName>
        <fullName evidence="4">C-type lectin domain-containing protein</fullName>
    </recommendedName>
</protein>
<dbReference type="InterPro" id="IPR016187">
    <property type="entry name" value="CTDL_fold"/>
</dbReference>
<proteinExistence type="predicted"/>